<dbReference type="RefSeq" id="WP_145178901.1">
    <property type="nucleotide sequence ID" value="NZ_CP037422.1"/>
</dbReference>
<evidence type="ECO:0000256" key="1">
    <source>
        <dbReference type="SAM" id="Phobius"/>
    </source>
</evidence>
<feature type="transmembrane region" description="Helical" evidence="1">
    <location>
        <begin position="61"/>
        <end position="83"/>
    </location>
</feature>
<dbReference type="OrthoDB" id="227605at2"/>
<organism evidence="2 3">
    <name type="scientific">Gimesia aquarii</name>
    <dbReference type="NCBI Taxonomy" id="2527964"/>
    <lineage>
        <taxon>Bacteria</taxon>
        <taxon>Pseudomonadati</taxon>
        <taxon>Planctomycetota</taxon>
        <taxon>Planctomycetia</taxon>
        <taxon>Planctomycetales</taxon>
        <taxon>Planctomycetaceae</taxon>
        <taxon>Gimesia</taxon>
    </lineage>
</organism>
<keyword evidence="3" id="KW-1185">Reference proteome</keyword>
<keyword evidence="1" id="KW-0812">Transmembrane</keyword>
<evidence type="ECO:0000313" key="2">
    <source>
        <dbReference type="EMBL" id="QDU11051.1"/>
    </source>
</evidence>
<dbReference type="Proteomes" id="UP000318384">
    <property type="component" value="Chromosome"/>
</dbReference>
<reference evidence="2 3" key="1">
    <citation type="submission" date="2019-03" db="EMBL/GenBank/DDBJ databases">
        <title>Deep-cultivation of Planctomycetes and their phenomic and genomic characterization uncovers novel biology.</title>
        <authorList>
            <person name="Wiegand S."/>
            <person name="Jogler M."/>
            <person name="Boedeker C."/>
            <person name="Pinto D."/>
            <person name="Vollmers J."/>
            <person name="Rivas-Marin E."/>
            <person name="Kohn T."/>
            <person name="Peeters S.H."/>
            <person name="Heuer A."/>
            <person name="Rast P."/>
            <person name="Oberbeckmann S."/>
            <person name="Bunk B."/>
            <person name="Jeske O."/>
            <person name="Meyerdierks A."/>
            <person name="Storesund J.E."/>
            <person name="Kallscheuer N."/>
            <person name="Luecker S."/>
            <person name="Lage O.M."/>
            <person name="Pohl T."/>
            <person name="Merkel B.J."/>
            <person name="Hornburger P."/>
            <person name="Mueller R.-W."/>
            <person name="Bruemmer F."/>
            <person name="Labrenz M."/>
            <person name="Spormann A.M."/>
            <person name="Op den Camp H."/>
            <person name="Overmann J."/>
            <person name="Amann R."/>
            <person name="Jetten M.S.M."/>
            <person name="Mascher T."/>
            <person name="Medema M.H."/>
            <person name="Devos D.P."/>
            <person name="Kaster A.-K."/>
            <person name="Ovreas L."/>
            <person name="Rohde M."/>
            <person name="Galperin M.Y."/>
            <person name="Jogler C."/>
        </authorList>
    </citation>
    <scope>NUCLEOTIDE SEQUENCE [LARGE SCALE GENOMIC DNA]</scope>
    <source>
        <strain evidence="2 3">V202</strain>
    </source>
</reference>
<dbReference type="EMBL" id="CP037422">
    <property type="protein sequence ID" value="QDU11051.1"/>
    <property type="molecule type" value="Genomic_DNA"/>
</dbReference>
<gene>
    <name evidence="2" type="ORF">V202x_44670</name>
</gene>
<accession>A0A517X0M5</accession>
<dbReference type="AlphaFoldDB" id="A0A517X0M5"/>
<protein>
    <submittedName>
        <fullName evidence="2">Uncharacterized protein</fullName>
    </submittedName>
</protein>
<proteinExistence type="predicted"/>
<sequence>MTSDNGRPTPLNSILDQISNDPVPAHVESRLRPQFDVLRRRLSSQPDVTSPSVIPANWSRLPVLVSGIVVASLLIVSLFFTLGNKDAWAQVVKAVQAKPWMRGIIKDSQGQKRVELWFSPNSDVVALKSGQTARYADLRKQHTYEYKPKENLIYLVGTRKDDRERLAFQNTLFQAFSHLNQQIVQPKSQIKIVKQSQQEVQEGNHRWIDYRFEINDPARTPNEYRVTFRVDAKSSLPRSMEEEFFVEGKNRIRKIEFDYPNTGPADIYALGVPRTAKLVDRLPSGNLVKILTNVEEMRRRPMESYSAVVLQSITRNNGQRQLVNAYRVLRNGLDLEIKQVDPEELLAFQMKVYSTKHIDPPDDVDLTLWWKEQVANLTFSDVPTSDSTLESLVASYKYILPEFAGYPAMGGEPNANRKVSVTNGSDLVTVRVQTNYETPVEYAYWIDRTRGHTVIRSEQEDTANKEQNGWIHTTVIDKLKKSPKGRWYATQARRGMVENTGDELSDGIGVAPVSTTTSHYFVEFQDDPDAK</sequence>
<evidence type="ECO:0000313" key="3">
    <source>
        <dbReference type="Proteomes" id="UP000318384"/>
    </source>
</evidence>
<keyword evidence="1" id="KW-1133">Transmembrane helix</keyword>
<keyword evidence="1" id="KW-0472">Membrane</keyword>
<name>A0A517X0M5_9PLAN</name>